<dbReference type="GO" id="GO:0016491">
    <property type="term" value="F:oxidoreductase activity"/>
    <property type="evidence" value="ECO:0007669"/>
    <property type="project" value="UniProtKB-KW"/>
</dbReference>
<dbReference type="PROSITE" id="PS51384">
    <property type="entry name" value="FAD_FR"/>
    <property type="match status" value="1"/>
</dbReference>
<dbReference type="AlphaFoldDB" id="A0AAN6IX48"/>
<gene>
    <name evidence="4" type="ORF">HRR80_001198</name>
</gene>
<name>A0AAN6IX48_EXODE</name>
<accession>A0AAN6IX48</accession>
<dbReference type="SUPFAM" id="SSF52343">
    <property type="entry name" value="Ferredoxin reductase-like, C-terminal NADP-linked domain"/>
    <property type="match status" value="1"/>
</dbReference>
<dbReference type="PANTHER" id="PTHR46505:SF1">
    <property type="entry name" value="OXIDOREDUCTASE NAD-BINDING DOMAIN-CONTAINING PROTEIN 1"/>
    <property type="match status" value="1"/>
</dbReference>
<organism evidence="4 5">
    <name type="scientific">Exophiala dermatitidis</name>
    <name type="common">Black yeast-like fungus</name>
    <name type="synonym">Wangiella dermatitidis</name>
    <dbReference type="NCBI Taxonomy" id="5970"/>
    <lineage>
        <taxon>Eukaryota</taxon>
        <taxon>Fungi</taxon>
        <taxon>Dikarya</taxon>
        <taxon>Ascomycota</taxon>
        <taxon>Pezizomycotina</taxon>
        <taxon>Eurotiomycetes</taxon>
        <taxon>Chaetothyriomycetidae</taxon>
        <taxon>Chaetothyriales</taxon>
        <taxon>Herpotrichiellaceae</taxon>
        <taxon>Exophiala</taxon>
    </lineage>
</organism>
<dbReference type="InterPro" id="IPR013121">
    <property type="entry name" value="Fe_red_NAD-bd_6"/>
</dbReference>
<dbReference type="InterPro" id="IPR039261">
    <property type="entry name" value="FNR_nucleotide-bd"/>
</dbReference>
<reference evidence="4" key="1">
    <citation type="submission" date="2023-01" db="EMBL/GenBank/DDBJ databases">
        <title>Exophiala dermititidis isolated from Cystic Fibrosis Patient.</title>
        <authorList>
            <person name="Kurbessoian T."/>
            <person name="Crocker A."/>
            <person name="Murante D."/>
            <person name="Hogan D.A."/>
            <person name="Stajich J.E."/>
        </authorList>
    </citation>
    <scope>NUCLEOTIDE SEQUENCE</scope>
    <source>
        <strain evidence="4">Ex8</strain>
    </source>
</reference>
<dbReference type="GO" id="GO:0005739">
    <property type="term" value="C:mitochondrion"/>
    <property type="evidence" value="ECO:0007669"/>
    <property type="project" value="TreeGrafter"/>
</dbReference>
<evidence type="ECO:0000313" key="5">
    <source>
        <dbReference type="Proteomes" id="UP001161757"/>
    </source>
</evidence>
<sequence length="307" mass="34332">MATVKESIPHIIRTADDPRQQGVWTARISEIEQVNSKIRLLKLSLPRDGRPLRHLPGQYIDLYIPNVDVVGGFTITSSPGAASFDKTENPHIELAIQSSPTNPPAAYLWRSPPEILNSTVSFKVGGNFIYPPPTTTTQNSNLDRVVFVAGGVGINPIMSMVSAIHEAGITDTSSGLLPKTVRVLYTSRREKNPQGQQEPVLFEERLRNIAGHWSSRKDVMDYTYTFFETSASGEAEAKEDEDQTRNITTCYRRINHNDLLEAIGPQETRPNTFVYVCGLPTMTDEFVAFLKNTPGVDVRKVLCEKWW</sequence>
<dbReference type="Gene3D" id="2.40.30.10">
    <property type="entry name" value="Translation factors"/>
    <property type="match status" value="1"/>
</dbReference>
<evidence type="ECO:0000256" key="2">
    <source>
        <dbReference type="ARBA" id="ARBA00023027"/>
    </source>
</evidence>
<dbReference type="InterPro" id="IPR017938">
    <property type="entry name" value="Riboflavin_synthase-like_b-brl"/>
</dbReference>
<dbReference type="PANTHER" id="PTHR46505">
    <property type="entry name" value="OXIDOREDUCTASE NAD-BINDING DOMAIN-CONTAINING PROTEIN 1"/>
    <property type="match status" value="1"/>
</dbReference>
<evidence type="ECO:0000256" key="1">
    <source>
        <dbReference type="ARBA" id="ARBA00023002"/>
    </source>
</evidence>
<dbReference type="EMBL" id="JAJGCB010000002">
    <property type="protein sequence ID" value="KAJ8994485.1"/>
    <property type="molecule type" value="Genomic_DNA"/>
</dbReference>
<keyword evidence="1" id="KW-0560">Oxidoreductase</keyword>
<feature type="domain" description="FAD-binding FR-type" evidence="3">
    <location>
        <begin position="21"/>
        <end position="131"/>
    </location>
</feature>
<evidence type="ECO:0000259" key="3">
    <source>
        <dbReference type="PROSITE" id="PS51384"/>
    </source>
</evidence>
<evidence type="ECO:0000313" key="4">
    <source>
        <dbReference type="EMBL" id="KAJ8994485.1"/>
    </source>
</evidence>
<keyword evidence="2" id="KW-0520">NAD</keyword>
<dbReference type="Gene3D" id="3.40.50.80">
    <property type="entry name" value="Nucleotide-binding domain of ferredoxin-NADP reductase (FNR) module"/>
    <property type="match status" value="1"/>
</dbReference>
<dbReference type="SUPFAM" id="SSF63380">
    <property type="entry name" value="Riboflavin synthase domain-like"/>
    <property type="match status" value="1"/>
</dbReference>
<dbReference type="CDD" id="cd00322">
    <property type="entry name" value="FNR_like"/>
    <property type="match status" value="1"/>
</dbReference>
<proteinExistence type="predicted"/>
<dbReference type="InterPro" id="IPR017927">
    <property type="entry name" value="FAD-bd_FR_type"/>
</dbReference>
<comment type="caution">
    <text evidence="4">The sequence shown here is derived from an EMBL/GenBank/DDBJ whole genome shotgun (WGS) entry which is preliminary data.</text>
</comment>
<dbReference type="Proteomes" id="UP001161757">
    <property type="component" value="Unassembled WGS sequence"/>
</dbReference>
<protein>
    <recommendedName>
        <fullName evidence="3">FAD-binding FR-type domain-containing protein</fullName>
    </recommendedName>
</protein>
<dbReference type="InterPro" id="IPR052128">
    <property type="entry name" value="Oxidoreductase_NAD-binding"/>
</dbReference>
<dbReference type="Pfam" id="PF08030">
    <property type="entry name" value="NAD_binding_6"/>
    <property type="match status" value="1"/>
</dbReference>